<dbReference type="EMBL" id="JACEIK010001554">
    <property type="protein sequence ID" value="MCD7470363.1"/>
    <property type="molecule type" value="Genomic_DNA"/>
</dbReference>
<evidence type="ECO:0000313" key="3">
    <source>
        <dbReference type="EMBL" id="MCD7470363.1"/>
    </source>
</evidence>
<keyword evidence="4" id="KW-1185">Reference proteome</keyword>
<reference evidence="3 4" key="1">
    <citation type="journal article" date="2021" name="BMC Genomics">
        <title>Datura genome reveals duplications of psychoactive alkaloid biosynthetic genes and high mutation rate following tissue culture.</title>
        <authorList>
            <person name="Rajewski A."/>
            <person name="Carter-House D."/>
            <person name="Stajich J."/>
            <person name="Litt A."/>
        </authorList>
    </citation>
    <scope>NUCLEOTIDE SEQUENCE [LARGE SCALE GENOMIC DNA]</scope>
    <source>
        <strain evidence="3">AR-01</strain>
    </source>
</reference>
<accession>A0ABS8TGQ7</accession>
<evidence type="ECO:0000313" key="4">
    <source>
        <dbReference type="Proteomes" id="UP000823775"/>
    </source>
</evidence>
<dbReference type="Gene3D" id="4.10.60.10">
    <property type="entry name" value="Zinc finger, CCHC-type"/>
    <property type="match status" value="1"/>
</dbReference>
<dbReference type="Pfam" id="PF00098">
    <property type="entry name" value="zf-CCHC"/>
    <property type="match status" value="1"/>
</dbReference>
<protein>
    <recommendedName>
        <fullName evidence="2">CCHC-type domain-containing protein</fullName>
    </recommendedName>
</protein>
<feature type="non-terminal residue" evidence="3">
    <location>
        <position position="1"/>
    </location>
</feature>
<evidence type="ECO:0000256" key="1">
    <source>
        <dbReference type="PROSITE-ProRule" id="PRU00047"/>
    </source>
</evidence>
<feature type="domain" description="CCHC-type" evidence="2">
    <location>
        <begin position="67"/>
        <end position="81"/>
    </location>
</feature>
<organism evidence="3 4">
    <name type="scientific">Datura stramonium</name>
    <name type="common">Jimsonweed</name>
    <name type="synonym">Common thornapple</name>
    <dbReference type="NCBI Taxonomy" id="4076"/>
    <lineage>
        <taxon>Eukaryota</taxon>
        <taxon>Viridiplantae</taxon>
        <taxon>Streptophyta</taxon>
        <taxon>Embryophyta</taxon>
        <taxon>Tracheophyta</taxon>
        <taxon>Spermatophyta</taxon>
        <taxon>Magnoliopsida</taxon>
        <taxon>eudicotyledons</taxon>
        <taxon>Gunneridae</taxon>
        <taxon>Pentapetalae</taxon>
        <taxon>asterids</taxon>
        <taxon>lamiids</taxon>
        <taxon>Solanales</taxon>
        <taxon>Solanaceae</taxon>
        <taxon>Solanoideae</taxon>
        <taxon>Datureae</taxon>
        <taxon>Datura</taxon>
    </lineage>
</organism>
<dbReference type="InterPro" id="IPR001878">
    <property type="entry name" value="Znf_CCHC"/>
</dbReference>
<comment type="caution">
    <text evidence="3">The sequence shown here is derived from an EMBL/GenBank/DDBJ whole genome shotgun (WGS) entry which is preliminary data.</text>
</comment>
<dbReference type="PROSITE" id="PS50158">
    <property type="entry name" value="ZF_CCHC"/>
    <property type="match status" value="1"/>
</dbReference>
<dbReference type="Proteomes" id="UP000823775">
    <property type="component" value="Unassembled WGS sequence"/>
</dbReference>
<dbReference type="InterPro" id="IPR036875">
    <property type="entry name" value="Znf_CCHC_sf"/>
</dbReference>
<keyword evidence="1" id="KW-0863">Zinc-finger</keyword>
<proteinExistence type="predicted"/>
<sequence>QALEVHMSSQVSPGPSMALGVNYASQGGPLHGISTKKFKRFLKKEKDYAKKGTSSEKGSNEKSPAGCYKCYKTNHMIKDCPL</sequence>
<gene>
    <name evidence="3" type="ORF">HAX54_010153</name>
</gene>
<name>A0ABS8TGQ7_DATST</name>
<keyword evidence="1" id="KW-0479">Metal-binding</keyword>
<dbReference type="SUPFAM" id="SSF57756">
    <property type="entry name" value="Retrovirus zinc finger-like domains"/>
    <property type="match status" value="1"/>
</dbReference>
<keyword evidence="1" id="KW-0862">Zinc</keyword>
<evidence type="ECO:0000259" key="2">
    <source>
        <dbReference type="PROSITE" id="PS50158"/>
    </source>
</evidence>